<dbReference type="EMBL" id="KV442052">
    <property type="protein sequence ID" value="OAQ27984.1"/>
    <property type="molecule type" value="Genomic_DNA"/>
</dbReference>
<dbReference type="InterPro" id="IPR036533">
    <property type="entry name" value="BAG_dom_sf"/>
</dbReference>
<reference evidence="4 5" key="1">
    <citation type="submission" date="2016-05" db="EMBL/GenBank/DDBJ databases">
        <title>Genome sequencing reveals origins of a unique bacterial endosymbiosis in the earliest lineages of terrestrial Fungi.</title>
        <authorList>
            <consortium name="DOE Joint Genome Institute"/>
            <person name="Uehling J."/>
            <person name="Gryganskyi A."/>
            <person name="Hameed K."/>
            <person name="Tschaplinski T."/>
            <person name="Misztal P."/>
            <person name="Wu S."/>
            <person name="Desiro A."/>
            <person name="Vande Pol N."/>
            <person name="Du Z.-Y."/>
            <person name="Zienkiewicz A."/>
            <person name="Zienkiewicz K."/>
            <person name="Morin E."/>
            <person name="Tisserant E."/>
            <person name="Splivallo R."/>
            <person name="Hainaut M."/>
            <person name="Henrissat B."/>
            <person name="Ohm R."/>
            <person name="Kuo A."/>
            <person name="Yan J."/>
            <person name="Lipzen A."/>
            <person name="Nolan M."/>
            <person name="Labutti K."/>
            <person name="Barry K."/>
            <person name="Goldstein A."/>
            <person name="Labbe J."/>
            <person name="Schadt C."/>
            <person name="Tuskan G."/>
            <person name="Grigoriev I."/>
            <person name="Martin F."/>
            <person name="Vilgalys R."/>
            <person name="Bonito G."/>
        </authorList>
    </citation>
    <scope>NUCLEOTIDE SEQUENCE [LARGE SCALE GENOMIC DNA]</scope>
    <source>
        <strain evidence="4 5">AG-77</strain>
    </source>
</reference>
<keyword evidence="2" id="KW-0175">Coiled coil</keyword>
<evidence type="ECO:0000256" key="2">
    <source>
        <dbReference type="SAM" id="Coils"/>
    </source>
</evidence>
<dbReference type="PROSITE" id="PS51035">
    <property type="entry name" value="BAG"/>
    <property type="match status" value="1"/>
</dbReference>
<dbReference type="OrthoDB" id="333905at2759"/>
<proteinExistence type="predicted"/>
<accession>A0A197JUL0</accession>
<dbReference type="Gene3D" id="1.20.58.120">
    <property type="entry name" value="BAG domain"/>
    <property type="match status" value="1"/>
</dbReference>
<dbReference type="SMART" id="SM00264">
    <property type="entry name" value="BAG"/>
    <property type="match status" value="1"/>
</dbReference>
<evidence type="ECO:0000313" key="5">
    <source>
        <dbReference type="Proteomes" id="UP000078512"/>
    </source>
</evidence>
<keyword evidence="1" id="KW-0143">Chaperone</keyword>
<dbReference type="GO" id="GO:0050821">
    <property type="term" value="P:protein stabilization"/>
    <property type="evidence" value="ECO:0007669"/>
    <property type="project" value="TreeGrafter"/>
</dbReference>
<dbReference type="GO" id="GO:0005737">
    <property type="term" value="C:cytoplasm"/>
    <property type="evidence" value="ECO:0007669"/>
    <property type="project" value="TreeGrafter"/>
</dbReference>
<name>A0A197JUL0_9FUNG</name>
<dbReference type="SUPFAM" id="SSF63491">
    <property type="entry name" value="BAG domain"/>
    <property type="match status" value="1"/>
</dbReference>
<dbReference type="InterPro" id="IPR003103">
    <property type="entry name" value="BAG_domain"/>
</dbReference>
<evidence type="ECO:0000256" key="1">
    <source>
        <dbReference type="ARBA" id="ARBA00023186"/>
    </source>
</evidence>
<dbReference type="GO" id="GO:0051087">
    <property type="term" value="F:protein-folding chaperone binding"/>
    <property type="evidence" value="ECO:0007669"/>
    <property type="project" value="InterPro"/>
</dbReference>
<protein>
    <recommendedName>
        <fullName evidence="3">BAG domain-containing protein</fullName>
    </recommendedName>
</protein>
<dbReference type="GO" id="GO:0000774">
    <property type="term" value="F:adenyl-nucleotide exchange factor activity"/>
    <property type="evidence" value="ECO:0007669"/>
    <property type="project" value="TreeGrafter"/>
</dbReference>
<gene>
    <name evidence="4" type="ORF">K457DRAFT_600847</name>
</gene>
<dbReference type="Proteomes" id="UP000078512">
    <property type="component" value="Unassembled WGS sequence"/>
</dbReference>
<organism evidence="4 5">
    <name type="scientific">Linnemannia elongata AG-77</name>
    <dbReference type="NCBI Taxonomy" id="1314771"/>
    <lineage>
        <taxon>Eukaryota</taxon>
        <taxon>Fungi</taxon>
        <taxon>Fungi incertae sedis</taxon>
        <taxon>Mucoromycota</taxon>
        <taxon>Mortierellomycotina</taxon>
        <taxon>Mortierellomycetes</taxon>
        <taxon>Mortierellales</taxon>
        <taxon>Mortierellaceae</taxon>
        <taxon>Linnemannia</taxon>
    </lineage>
</organism>
<feature type="coiled-coil region" evidence="2">
    <location>
        <begin position="21"/>
        <end position="48"/>
    </location>
</feature>
<evidence type="ECO:0000313" key="4">
    <source>
        <dbReference type="EMBL" id="OAQ27984.1"/>
    </source>
</evidence>
<keyword evidence="5" id="KW-1185">Reference proteome</keyword>
<dbReference type="InterPro" id="IPR039773">
    <property type="entry name" value="BAG_chaperone_regulator"/>
</dbReference>
<evidence type="ECO:0000259" key="3">
    <source>
        <dbReference type="PROSITE" id="PS51035"/>
    </source>
</evidence>
<dbReference type="AlphaFoldDB" id="A0A197JUL0"/>
<feature type="domain" description="BAG" evidence="3">
    <location>
        <begin position="54"/>
        <end position="103"/>
    </location>
</feature>
<dbReference type="PANTHER" id="PTHR12329:SF16">
    <property type="entry name" value="BAG FAMILY MOLECULAR CHAPERONE REGULATOR 1"/>
    <property type="match status" value="1"/>
</dbReference>
<dbReference type="Pfam" id="PF02179">
    <property type="entry name" value="BAG"/>
    <property type="match status" value="1"/>
</dbReference>
<sequence length="122" mass="14047">MEDNTAQYEEDEELQPDPELIRKSQAELQEIRTNLDNLAHELQQIESGVIANKKQVLMTEENLTKAMLKIDSVESGGDVSIRNQRKELIGRAEQILEKVDDFKRRTKISFFSLPLSSYFSCT</sequence>
<dbReference type="PANTHER" id="PTHR12329">
    <property type="entry name" value="BCL2-ASSOCIATED ATHANOGENE"/>
    <property type="match status" value="1"/>
</dbReference>